<reference evidence="1" key="2">
    <citation type="journal article" date="2015" name="Fish Shellfish Immunol.">
        <title>Early steps in the European eel (Anguilla anguilla)-Vibrio vulnificus interaction in the gills: Role of the RtxA13 toxin.</title>
        <authorList>
            <person name="Callol A."/>
            <person name="Pajuelo D."/>
            <person name="Ebbesson L."/>
            <person name="Teles M."/>
            <person name="MacKenzie S."/>
            <person name="Amaro C."/>
        </authorList>
    </citation>
    <scope>NUCLEOTIDE SEQUENCE</scope>
</reference>
<sequence length="58" mass="6857">MPNILLTRFKLSAFYFPCTCRKNSCKLNSFLLERKQWPNFDFLFFVPLPVSSTNNSSF</sequence>
<protein>
    <submittedName>
        <fullName evidence="1">Uncharacterized protein</fullName>
    </submittedName>
</protein>
<dbReference type="AlphaFoldDB" id="A0A0E9WN93"/>
<proteinExistence type="predicted"/>
<organism evidence="1">
    <name type="scientific">Anguilla anguilla</name>
    <name type="common">European freshwater eel</name>
    <name type="synonym">Muraena anguilla</name>
    <dbReference type="NCBI Taxonomy" id="7936"/>
    <lineage>
        <taxon>Eukaryota</taxon>
        <taxon>Metazoa</taxon>
        <taxon>Chordata</taxon>
        <taxon>Craniata</taxon>
        <taxon>Vertebrata</taxon>
        <taxon>Euteleostomi</taxon>
        <taxon>Actinopterygii</taxon>
        <taxon>Neopterygii</taxon>
        <taxon>Teleostei</taxon>
        <taxon>Anguilliformes</taxon>
        <taxon>Anguillidae</taxon>
        <taxon>Anguilla</taxon>
    </lineage>
</organism>
<reference evidence="1" key="1">
    <citation type="submission" date="2014-11" db="EMBL/GenBank/DDBJ databases">
        <authorList>
            <person name="Amaro Gonzalez C."/>
        </authorList>
    </citation>
    <scope>NUCLEOTIDE SEQUENCE</scope>
</reference>
<evidence type="ECO:0000313" key="1">
    <source>
        <dbReference type="EMBL" id="JAH90938.1"/>
    </source>
</evidence>
<accession>A0A0E9WN93</accession>
<name>A0A0E9WN93_ANGAN</name>
<dbReference type="EMBL" id="GBXM01017639">
    <property type="protein sequence ID" value="JAH90938.1"/>
    <property type="molecule type" value="Transcribed_RNA"/>
</dbReference>